<evidence type="ECO:0000313" key="1">
    <source>
        <dbReference type="EMBL" id="PWV17129.1"/>
    </source>
</evidence>
<name>A0A2V2XB30_TRYCR</name>
<sequence>MNEVTDLHAHADPFFLLQGEKERKSVTACGAHVLDGENRVCADDGRNTEDYGNSSQSSTDAPVEDCWRRNKVLLEGILSDIFFSTLPSGASTSGRCNVSLEALQARGALRKWGSYVVDPVHMKLSAVDALLSRAAQGGSGTESSESKKHFLPQSLPQKLNVPLTLRCAFCQRFDSLCSNCHRNWKEILRKRQRVVALQSYCRLPEDRRCGLLFMTAAYGVGEFAAMQLEFDGEKCFKWRSVFFPLKNGTTERQHSLVKVGEVHALHVAFAYDRVDVAEFLLAHPRCLMLKSEHRVDILNFLPKPLTPQWEAVLNNSDVYVNHLLVEQAKRLRRAEDWEGAEALYAELLQRKPDSEHAHSGWAKMRYDQGYVVECIHLCDSMISGETLVDWNEFSLESIKSLRGASLERYHEYCHQVETEGVLKACGCVILDKVRVPIRKLPFSIIVDSIFLFCDGVSLWNIFKSTRMPLLRAVCEKLTALLPKWCLQILLMREPGFKGMSDKLLCKLPSSVGKLAVSPVRPLGLSVVAMADFNMFLVRAHAACFSAKTVKNGFSALSLFGFGRKESKDGRQAPNEATEIVISKQYRIYRPSVEEPWCIKETGEWEVDELSVEVFESHLLQVKNLCDDK</sequence>
<dbReference type="OrthoDB" id="239350at2759"/>
<dbReference type="VEuPathDB" id="TriTrypDB:TcCLB.508723.110"/>
<comment type="caution">
    <text evidence="1">The sequence shown here is derived from an EMBL/GenBank/DDBJ whole genome shotgun (WGS) entry which is preliminary data.</text>
</comment>
<accession>A0A2V2XB30</accession>
<dbReference type="VEuPathDB" id="TriTrypDB:Tc_MARK_3451"/>
<dbReference type="AlphaFoldDB" id="A0A2V2XB30"/>
<dbReference type="EMBL" id="PRFC01000019">
    <property type="protein sequence ID" value="PWV17129.1"/>
    <property type="molecule type" value="Genomic_DNA"/>
</dbReference>
<dbReference type="VEuPathDB" id="TriTrypDB:C4B63_14g47"/>
<dbReference type="VEuPathDB" id="TriTrypDB:TCSYLVIO_004660"/>
<protein>
    <submittedName>
        <fullName evidence="1">Uncharacterized protein</fullName>
    </submittedName>
</protein>
<dbReference type="OMA" id="MYETIRA"/>
<dbReference type="VEuPathDB" id="TriTrypDB:C3747_19g47"/>
<dbReference type="VEuPathDB" id="TriTrypDB:TcBrA4_0013050"/>
<reference evidence="1 2" key="1">
    <citation type="journal article" date="2018" name="Microb. Genom.">
        <title>Expanding an expanded genome: long-read sequencing of Trypanosoma cruzi.</title>
        <authorList>
            <person name="Berna L."/>
            <person name="Rodriguez M."/>
            <person name="Chiribao M.L."/>
            <person name="Parodi-Talice A."/>
            <person name="Pita S."/>
            <person name="Rijo G."/>
            <person name="Alvarez-Valin F."/>
            <person name="Robello C."/>
        </authorList>
    </citation>
    <scope>NUCLEOTIDE SEQUENCE [LARGE SCALE GENOMIC DNA]</scope>
    <source>
        <strain evidence="1 2">TCC</strain>
    </source>
</reference>
<dbReference type="VEuPathDB" id="TriTrypDB:TcCLB.509789.20"/>
<organism evidence="1 2">
    <name type="scientific">Trypanosoma cruzi</name>
    <dbReference type="NCBI Taxonomy" id="5693"/>
    <lineage>
        <taxon>Eukaryota</taxon>
        <taxon>Discoba</taxon>
        <taxon>Euglenozoa</taxon>
        <taxon>Kinetoplastea</taxon>
        <taxon>Metakinetoplastina</taxon>
        <taxon>Trypanosomatida</taxon>
        <taxon>Trypanosomatidae</taxon>
        <taxon>Trypanosoma</taxon>
        <taxon>Schizotrypanum</taxon>
    </lineage>
</organism>
<dbReference type="VEuPathDB" id="TriTrypDB:ECC02_000487"/>
<gene>
    <name evidence="1" type="ORF">C3747_19g47</name>
</gene>
<dbReference type="VEuPathDB" id="TriTrypDB:TCDM_03450"/>
<proteinExistence type="predicted"/>
<dbReference type="VEuPathDB" id="TriTrypDB:BCY84_11298"/>
<dbReference type="VEuPathDB" id="TriTrypDB:TcCL_NonESM01890"/>
<dbReference type="VEuPathDB" id="TriTrypDB:TcG_06534"/>
<evidence type="ECO:0000313" key="2">
    <source>
        <dbReference type="Proteomes" id="UP000246078"/>
    </source>
</evidence>
<dbReference type="Proteomes" id="UP000246078">
    <property type="component" value="Unassembled WGS sequence"/>
</dbReference>